<sequence>MAKARTTKLVAKFTASNKALDKGNTLSNIDRTTGIHDTLMSPKPEHGRQTIKKRLKKRVNLLTAPACHVEGLWLFLLNHRRLIDFQRQRCSGGSKPHVHGAPKVRRAISAPFRNRRQRCSSELHTQVTTEVDGSDERSQSAKPTGKPTTCADVDIGECCGNRTTTEAPKLPSSSFTPSKGASLIVGTVVAQASGSQSLKPDHREPKSPSYTQLVRLIAASWEHHQKNYSVLPPSAQSLEETPFRSNHAKISDKPNRRKVAPTPSKHQIWSSKRRYCKGYNVVYRCPSSPPEGDLFHIRTLEQLDSGYRFTHLLLAGDFNALKAPWAELQCVGSSGFFAAALTEVVQQSAWTQNAIAPTRYRAGQQPALLDLFITNERYFVDQKAFAVLRMSRRTFSRITRTDFQILYGAYVRPLLEYANPVVYSGRTKDVILSERVQRAATRTVVGLKSMDYETRLAVLDLFPLEYRRLRGDLILIYALFEQGLANRLRWLKRSSSLFNSSMIANGQLHDQFRQTLPLQTLTVRDVSASLQSYRMTDPFTNRFTFWY</sequence>
<dbReference type="EMBL" id="DF142971">
    <property type="protein sequence ID" value="GAA49605.1"/>
    <property type="molecule type" value="Genomic_DNA"/>
</dbReference>
<feature type="region of interest" description="Disordered" evidence="1">
    <location>
        <begin position="113"/>
        <end position="148"/>
    </location>
</feature>
<evidence type="ECO:0000313" key="2">
    <source>
        <dbReference type="EMBL" id="GAA49605.1"/>
    </source>
</evidence>
<reference evidence="2" key="1">
    <citation type="journal article" date="2011" name="Genome Biol.">
        <title>The draft genome of the carcinogenic human liver fluke Clonorchis sinensis.</title>
        <authorList>
            <person name="Wang X."/>
            <person name="Chen W."/>
            <person name="Huang Y."/>
            <person name="Sun J."/>
            <person name="Men J."/>
            <person name="Liu H."/>
            <person name="Luo F."/>
            <person name="Guo L."/>
            <person name="Lv X."/>
            <person name="Deng C."/>
            <person name="Zhou C."/>
            <person name="Fan Y."/>
            <person name="Li X."/>
            <person name="Huang L."/>
            <person name="Hu Y."/>
            <person name="Liang C."/>
            <person name="Hu X."/>
            <person name="Xu J."/>
            <person name="Yu X."/>
        </authorList>
    </citation>
    <scope>NUCLEOTIDE SEQUENCE [LARGE SCALE GENOMIC DNA]</scope>
    <source>
        <strain evidence="2">Henan</strain>
    </source>
</reference>
<evidence type="ECO:0008006" key="4">
    <source>
        <dbReference type="Google" id="ProtNLM"/>
    </source>
</evidence>
<reference key="2">
    <citation type="submission" date="2011-10" db="EMBL/GenBank/DDBJ databases">
        <title>The genome and transcriptome sequence of Clonorchis sinensis provide insights into the carcinogenic liver fluke.</title>
        <authorList>
            <person name="Wang X."/>
            <person name="Huang Y."/>
            <person name="Chen W."/>
            <person name="Liu H."/>
            <person name="Guo L."/>
            <person name="Chen Y."/>
            <person name="Luo F."/>
            <person name="Zhou W."/>
            <person name="Sun J."/>
            <person name="Mao Q."/>
            <person name="Liang P."/>
            <person name="Zhou C."/>
            <person name="Tian Y."/>
            <person name="Men J."/>
            <person name="Lv X."/>
            <person name="Huang L."/>
            <person name="Zhou J."/>
            <person name="Hu Y."/>
            <person name="Li R."/>
            <person name="Zhang F."/>
            <person name="Lei H."/>
            <person name="Li X."/>
            <person name="Hu X."/>
            <person name="Liang C."/>
            <person name="Xu J."/>
            <person name="Wu Z."/>
            <person name="Yu X."/>
        </authorList>
    </citation>
    <scope>NUCLEOTIDE SEQUENCE</scope>
    <source>
        <strain>Henan</strain>
    </source>
</reference>
<evidence type="ECO:0000256" key="1">
    <source>
        <dbReference type="SAM" id="MobiDB-lite"/>
    </source>
</evidence>
<name>G7Y9H0_CLOSI</name>
<keyword evidence="3" id="KW-1185">Reference proteome</keyword>
<proteinExistence type="predicted"/>
<evidence type="ECO:0000313" key="3">
    <source>
        <dbReference type="Proteomes" id="UP000008909"/>
    </source>
</evidence>
<feature type="region of interest" description="Disordered" evidence="1">
    <location>
        <begin position="239"/>
        <end position="264"/>
    </location>
</feature>
<gene>
    <name evidence="2" type="ORF">CLF_103283</name>
</gene>
<dbReference type="AlphaFoldDB" id="G7Y9H0"/>
<protein>
    <recommendedName>
        <fullName evidence="4">Endonuclease/exonuclease/phosphatase domain-containing protein</fullName>
    </recommendedName>
</protein>
<organism evidence="2 3">
    <name type="scientific">Clonorchis sinensis</name>
    <name type="common">Chinese liver fluke</name>
    <dbReference type="NCBI Taxonomy" id="79923"/>
    <lineage>
        <taxon>Eukaryota</taxon>
        <taxon>Metazoa</taxon>
        <taxon>Spiralia</taxon>
        <taxon>Lophotrochozoa</taxon>
        <taxon>Platyhelminthes</taxon>
        <taxon>Trematoda</taxon>
        <taxon>Digenea</taxon>
        <taxon>Opisthorchiida</taxon>
        <taxon>Opisthorchiata</taxon>
        <taxon>Opisthorchiidae</taxon>
        <taxon>Clonorchis</taxon>
    </lineage>
</organism>
<dbReference type="Proteomes" id="UP000008909">
    <property type="component" value="Unassembled WGS sequence"/>
</dbReference>
<feature type="compositionally biased region" description="Polar residues" evidence="1">
    <location>
        <begin position="120"/>
        <end position="131"/>
    </location>
</feature>
<accession>G7Y9H0</accession>